<proteinExistence type="predicted"/>
<dbReference type="EMBL" id="JARKIB010000345">
    <property type="protein sequence ID" value="KAJ7713332.1"/>
    <property type="molecule type" value="Genomic_DNA"/>
</dbReference>
<evidence type="ECO:0000313" key="1">
    <source>
        <dbReference type="EMBL" id="KAJ7713332.1"/>
    </source>
</evidence>
<reference evidence="1" key="1">
    <citation type="submission" date="2023-03" db="EMBL/GenBank/DDBJ databases">
        <title>Massive genome expansion in bonnet fungi (Mycena s.s.) driven by repeated elements and novel gene families across ecological guilds.</title>
        <authorList>
            <consortium name="Lawrence Berkeley National Laboratory"/>
            <person name="Harder C.B."/>
            <person name="Miyauchi S."/>
            <person name="Viragh M."/>
            <person name="Kuo A."/>
            <person name="Thoen E."/>
            <person name="Andreopoulos B."/>
            <person name="Lu D."/>
            <person name="Skrede I."/>
            <person name="Drula E."/>
            <person name="Henrissat B."/>
            <person name="Morin E."/>
            <person name="Kohler A."/>
            <person name="Barry K."/>
            <person name="LaButti K."/>
            <person name="Morin E."/>
            <person name="Salamov A."/>
            <person name="Lipzen A."/>
            <person name="Mereny Z."/>
            <person name="Hegedus B."/>
            <person name="Baldrian P."/>
            <person name="Stursova M."/>
            <person name="Weitz H."/>
            <person name="Taylor A."/>
            <person name="Grigoriev I.V."/>
            <person name="Nagy L.G."/>
            <person name="Martin F."/>
            <person name="Kauserud H."/>
        </authorList>
    </citation>
    <scope>NUCLEOTIDE SEQUENCE</scope>
    <source>
        <strain evidence="1">CBHHK182m</strain>
    </source>
</reference>
<organism evidence="1 2">
    <name type="scientific">Mycena metata</name>
    <dbReference type="NCBI Taxonomy" id="1033252"/>
    <lineage>
        <taxon>Eukaryota</taxon>
        <taxon>Fungi</taxon>
        <taxon>Dikarya</taxon>
        <taxon>Basidiomycota</taxon>
        <taxon>Agaricomycotina</taxon>
        <taxon>Agaricomycetes</taxon>
        <taxon>Agaricomycetidae</taxon>
        <taxon>Agaricales</taxon>
        <taxon>Marasmiineae</taxon>
        <taxon>Mycenaceae</taxon>
        <taxon>Mycena</taxon>
    </lineage>
</organism>
<dbReference type="Proteomes" id="UP001215598">
    <property type="component" value="Unassembled WGS sequence"/>
</dbReference>
<accession>A0AAD7H644</accession>
<comment type="caution">
    <text evidence="1">The sequence shown here is derived from an EMBL/GenBank/DDBJ whole genome shotgun (WGS) entry which is preliminary data.</text>
</comment>
<name>A0AAD7H644_9AGAR</name>
<feature type="non-terminal residue" evidence="1">
    <location>
        <position position="105"/>
    </location>
</feature>
<keyword evidence="2" id="KW-1185">Reference proteome</keyword>
<dbReference type="AlphaFoldDB" id="A0AAD7H644"/>
<protein>
    <submittedName>
        <fullName evidence="1">Uncharacterized protein</fullName>
    </submittedName>
</protein>
<feature type="non-terminal residue" evidence="1">
    <location>
        <position position="1"/>
    </location>
</feature>
<gene>
    <name evidence="1" type="ORF">B0H16DRAFT_1236730</name>
</gene>
<evidence type="ECO:0000313" key="2">
    <source>
        <dbReference type="Proteomes" id="UP001215598"/>
    </source>
</evidence>
<sequence length="105" mass="12649">APKGVREYLEDNWLAQRDIEMWSARFRVNRSVFELCDTNMLVESWHHLLKGKFLEGKRNRRIDHLLHVLINDAIPYFIGKHRRQEFGFEGPDLEVKRRMEVEARS</sequence>